<evidence type="ECO:0000313" key="3">
    <source>
        <dbReference type="Proteomes" id="UP000324222"/>
    </source>
</evidence>
<dbReference type="AlphaFoldDB" id="A0A5B7F7M0"/>
<evidence type="ECO:0000256" key="1">
    <source>
        <dbReference type="SAM" id="MobiDB-lite"/>
    </source>
</evidence>
<dbReference type="EMBL" id="VSRR010004726">
    <property type="protein sequence ID" value="MPC40544.1"/>
    <property type="molecule type" value="Genomic_DNA"/>
</dbReference>
<comment type="caution">
    <text evidence="2">The sequence shown here is derived from an EMBL/GenBank/DDBJ whole genome shotgun (WGS) entry which is preliminary data.</text>
</comment>
<evidence type="ECO:0000313" key="2">
    <source>
        <dbReference type="EMBL" id="MPC40544.1"/>
    </source>
</evidence>
<proteinExistence type="predicted"/>
<dbReference type="Proteomes" id="UP000324222">
    <property type="component" value="Unassembled WGS sequence"/>
</dbReference>
<feature type="region of interest" description="Disordered" evidence="1">
    <location>
        <begin position="46"/>
        <end position="73"/>
    </location>
</feature>
<organism evidence="2 3">
    <name type="scientific">Portunus trituberculatus</name>
    <name type="common">Swimming crab</name>
    <name type="synonym">Neptunus trituberculatus</name>
    <dbReference type="NCBI Taxonomy" id="210409"/>
    <lineage>
        <taxon>Eukaryota</taxon>
        <taxon>Metazoa</taxon>
        <taxon>Ecdysozoa</taxon>
        <taxon>Arthropoda</taxon>
        <taxon>Crustacea</taxon>
        <taxon>Multicrustacea</taxon>
        <taxon>Malacostraca</taxon>
        <taxon>Eumalacostraca</taxon>
        <taxon>Eucarida</taxon>
        <taxon>Decapoda</taxon>
        <taxon>Pleocyemata</taxon>
        <taxon>Brachyura</taxon>
        <taxon>Eubrachyura</taxon>
        <taxon>Portunoidea</taxon>
        <taxon>Portunidae</taxon>
        <taxon>Portuninae</taxon>
        <taxon>Portunus</taxon>
    </lineage>
</organism>
<protein>
    <submittedName>
        <fullName evidence="2">Uncharacterized protein</fullName>
    </submittedName>
</protein>
<name>A0A5B7F7M0_PORTR</name>
<reference evidence="2 3" key="1">
    <citation type="submission" date="2019-05" db="EMBL/GenBank/DDBJ databases">
        <title>Another draft genome of Portunus trituberculatus and its Hox gene families provides insights of decapod evolution.</title>
        <authorList>
            <person name="Jeong J.-H."/>
            <person name="Song I."/>
            <person name="Kim S."/>
            <person name="Choi T."/>
            <person name="Kim D."/>
            <person name="Ryu S."/>
            <person name="Kim W."/>
        </authorList>
    </citation>
    <scope>NUCLEOTIDE SEQUENCE [LARGE SCALE GENOMIC DNA]</scope>
    <source>
        <tissue evidence="2">Muscle</tissue>
    </source>
</reference>
<feature type="region of interest" description="Disordered" evidence="1">
    <location>
        <begin position="1"/>
        <end position="31"/>
    </location>
</feature>
<keyword evidence="3" id="KW-1185">Reference proteome</keyword>
<gene>
    <name evidence="2" type="ORF">E2C01_034105</name>
</gene>
<sequence>MYQSQPVTLQAATRTSETRDENMQVSGTKGNCHYSRMMRRSLVPGVGILNDGARPVPPAGLGRQTRTPPPGGT</sequence>
<feature type="compositionally biased region" description="Polar residues" evidence="1">
    <location>
        <begin position="1"/>
        <end position="15"/>
    </location>
</feature>
<accession>A0A5B7F7M0</accession>